<dbReference type="Pfam" id="PF08308">
    <property type="entry name" value="PEGA"/>
    <property type="match status" value="1"/>
</dbReference>
<name>A6GK54_9BACT</name>
<dbReference type="InterPro" id="IPR013229">
    <property type="entry name" value="PEGA"/>
</dbReference>
<evidence type="ECO:0000313" key="5">
    <source>
        <dbReference type="Proteomes" id="UP000005801"/>
    </source>
</evidence>
<dbReference type="EMBL" id="ABCS01000180">
    <property type="protein sequence ID" value="EDM73753.1"/>
    <property type="molecule type" value="Genomic_DNA"/>
</dbReference>
<feature type="region of interest" description="Disordered" evidence="1">
    <location>
        <begin position="1"/>
        <end position="46"/>
    </location>
</feature>
<keyword evidence="2" id="KW-1133">Transmembrane helix</keyword>
<dbReference type="AlphaFoldDB" id="A6GK54"/>
<evidence type="ECO:0000313" key="4">
    <source>
        <dbReference type="EMBL" id="EDM73753.1"/>
    </source>
</evidence>
<accession>A6GK54</accession>
<reference evidence="4 5" key="1">
    <citation type="submission" date="2007-06" db="EMBL/GenBank/DDBJ databases">
        <authorList>
            <person name="Shimkets L."/>
            <person name="Ferriera S."/>
            <person name="Johnson J."/>
            <person name="Kravitz S."/>
            <person name="Beeson K."/>
            <person name="Sutton G."/>
            <person name="Rogers Y.-H."/>
            <person name="Friedman R."/>
            <person name="Frazier M."/>
            <person name="Venter J.C."/>
        </authorList>
    </citation>
    <scope>NUCLEOTIDE SEQUENCE [LARGE SCALE GENOMIC DNA]</scope>
    <source>
        <strain evidence="4 5">SIR-1</strain>
    </source>
</reference>
<evidence type="ECO:0000256" key="1">
    <source>
        <dbReference type="SAM" id="MobiDB-lite"/>
    </source>
</evidence>
<protein>
    <recommendedName>
        <fullName evidence="3">PEGA domain-containing protein</fullName>
    </recommendedName>
</protein>
<evidence type="ECO:0000256" key="2">
    <source>
        <dbReference type="SAM" id="Phobius"/>
    </source>
</evidence>
<keyword evidence="5" id="KW-1185">Reference proteome</keyword>
<comment type="caution">
    <text evidence="4">The sequence shown here is derived from an EMBL/GenBank/DDBJ whole genome shotgun (WGS) entry which is preliminary data.</text>
</comment>
<feature type="transmembrane region" description="Helical" evidence="2">
    <location>
        <begin position="255"/>
        <end position="275"/>
    </location>
</feature>
<gene>
    <name evidence="4" type="ORF">PPSIR1_15435</name>
</gene>
<feature type="domain" description="PEGA" evidence="3">
    <location>
        <begin position="137"/>
        <end position="195"/>
    </location>
</feature>
<feature type="transmembrane region" description="Helical" evidence="2">
    <location>
        <begin position="295"/>
        <end position="315"/>
    </location>
</feature>
<keyword evidence="2" id="KW-0812">Transmembrane</keyword>
<dbReference type="STRING" id="391625.PPSIR1_15435"/>
<evidence type="ECO:0000259" key="3">
    <source>
        <dbReference type="Pfam" id="PF08308"/>
    </source>
</evidence>
<sequence>MVVLALAQPARAGQPPASRDEAPPVADDAIEPVPIRAPAPRPTSGALHVESTAHGARLVAESLDDDTGGPSTVELGPLPVHASLPAGRWRLRTESAGYQPWSLDVTIVAGEPLTLEVEPELIEDAWLELRAANEASEGAEVSLDGELLCGLPCRERVEPGKHRVAVRKRRHKPLDFPLRMNQADEVTLDVRLQPSTSRAPAVLTGALGLTTLVAGVTFTTLGVQAQRSLAADLDGFGQYDRDDPRFENGRRDLNVGIAMWGATAGLTALTLYYLLHQPGEASRADKRRRNLAVQLDGVAPLVSPLGSGLGVGLGARLRF</sequence>
<organism evidence="4 5">
    <name type="scientific">Plesiocystis pacifica SIR-1</name>
    <dbReference type="NCBI Taxonomy" id="391625"/>
    <lineage>
        <taxon>Bacteria</taxon>
        <taxon>Pseudomonadati</taxon>
        <taxon>Myxococcota</taxon>
        <taxon>Polyangia</taxon>
        <taxon>Nannocystales</taxon>
        <taxon>Nannocystaceae</taxon>
        <taxon>Plesiocystis</taxon>
    </lineage>
</organism>
<dbReference type="Proteomes" id="UP000005801">
    <property type="component" value="Unassembled WGS sequence"/>
</dbReference>
<feature type="transmembrane region" description="Helical" evidence="2">
    <location>
        <begin position="201"/>
        <end position="223"/>
    </location>
</feature>
<proteinExistence type="predicted"/>
<keyword evidence="2" id="KW-0472">Membrane</keyword>